<evidence type="ECO:0000259" key="10">
    <source>
        <dbReference type="PROSITE" id="PS50111"/>
    </source>
</evidence>
<evidence type="ECO:0000256" key="6">
    <source>
        <dbReference type="ARBA" id="ARBA00023136"/>
    </source>
</evidence>
<dbReference type="SUPFAM" id="SSF58104">
    <property type="entry name" value="Methyl-accepting chemotaxis protein (MCP) signaling domain"/>
    <property type="match status" value="1"/>
</dbReference>
<dbReference type="SMART" id="SM00283">
    <property type="entry name" value="MA"/>
    <property type="match status" value="1"/>
</dbReference>
<evidence type="ECO:0000256" key="5">
    <source>
        <dbReference type="ARBA" id="ARBA00022989"/>
    </source>
</evidence>
<dbReference type="InterPro" id="IPR004089">
    <property type="entry name" value="MCPsignal_dom"/>
</dbReference>
<dbReference type="PANTHER" id="PTHR43531">
    <property type="entry name" value="PROTEIN ICFG"/>
    <property type="match status" value="1"/>
</dbReference>
<sequence length="666" mass="71553">MLKKPIFKKAKNNDFVGLESQIVYFITTLVIVCCVLLGLVTSYLSYQSSIGAINKTIKETSDVAADLVEVSTREYLAIAYETGCIARLASADKTIEEKKSIIQQRIDKNGFLDGTIIDKNGMDLFNQVDVSDSDYFKECIQGKTYVQTPSYSEVEKQVCMVVAAPLWEGGIPDTTVVGVIVFVPDGEYLNNIMRQIVVGKNGTAFMVDSTGTTIADIDSTIVGVENGIELGKTNTKLKKFGKIVEKMAAGENGIGTYRYNGVIKIVAYSPVENSNGWSIAVVAVRNNFLGKFYISLLISLILVIAFIIFGNYAGKIYGKKIAQPIIQCVERLKLLAQGDLTSEIPQATSNDETQILLLSLKSTVDSLNHIIQDIGIQLNEMSNGNFKIDINETYIGDFATISKSFRKIVTALSSAMIEIDGNAQRVALGASDVAKASQGLAEGATDQASAIEELTATITEISNRTQDNAKHTEEAKELVDNMNAEISQSNNQMQQSIDGMGKIKEASSEIANIIKSIEDIATQTNLLSLNAAIEAARAGESGRGFAVVAQQVRALAEQSAMAAKNTAVLIQNSIQAVEEGTKLNQIAANSMDEVIGKAKQVDHIVTEIAAASSSQANAVSQITEGINQIASVVESNSATAQESAAASEELSGESAMLKNLIDKFQF</sequence>
<feature type="transmembrane region" description="Helical" evidence="9">
    <location>
        <begin position="292"/>
        <end position="313"/>
    </location>
</feature>
<keyword evidence="8" id="KW-0807">Transducer</keyword>
<keyword evidence="3" id="KW-0145">Chemotaxis</keyword>
<dbReference type="Proteomes" id="UP000216411">
    <property type="component" value="Unassembled WGS sequence"/>
</dbReference>
<comment type="similarity">
    <text evidence="7">Belongs to the methyl-accepting chemotaxis (MCP) protein family.</text>
</comment>
<dbReference type="Gene3D" id="1.10.8.500">
    <property type="entry name" value="HAMP domain in histidine kinase"/>
    <property type="match status" value="1"/>
</dbReference>
<comment type="caution">
    <text evidence="12">The sequence shown here is derived from an EMBL/GenBank/DDBJ whole genome shotgun (WGS) entry which is preliminary data.</text>
</comment>
<keyword evidence="6 9" id="KW-0472">Membrane</keyword>
<dbReference type="InterPro" id="IPR004090">
    <property type="entry name" value="Chemotax_Me-accpt_rcpt"/>
</dbReference>
<dbReference type="GO" id="GO:0004888">
    <property type="term" value="F:transmembrane signaling receptor activity"/>
    <property type="evidence" value="ECO:0007669"/>
    <property type="project" value="InterPro"/>
</dbReference>
<evidence type="ECO:0000256" key="4">
    <source>
        <dbReference type="ARBA" id="ARBA00022692"/>
    </source>
</evidence>
<evidence type="ECO:0000256" key="2">
    <source>
        <dbReference type="ARBA" id="ARBA00022475"/>
    </source>
</evidence>
<evidence type="ECO:0000256" key="7">
    <source>
        <dbReference type="ARBA" id="ARBA00029447"/>
    </source>
</evidence>
<dbReference type="Gene3D" id="3.30.450.20">
    <property type="entry name" value="PAS domain"/>
    <property type="match status" value="2"/>
</dbReference>
<proteinExistence type="inferred from homology"/>
<keyword evidence="5 9" id="KW-1133">Transmembrane helix</keyword>
<dbReference type="AlphaFoldDB" id="A0A371JEV7"/>
<dbReference type="InterPro" id="IPR051310">
    <property type="entry name" value="MCP_chemotaxis"/>
</dbReference>
<accession>A0A371JEV7</accession>
<dbReference type="CDD" id="cd12912">
    <property type="entry name" value="PDC2_MCP_like"/>
    <property type="match status" value="1"/>
</dbReference>
<dbReference type="PRINTS" id="PR00260">
    <property type="entry name" value="CHEMTRNSDUCR"/>
</dbReference>
<dbReference type="PROSITE" id="PS50885">
    <property type="entry name" value="HAMP"/>
    <property type="match status" value="1"/>
</dbReference>
<evidence type="ECO:0000313" key="12">
    <source>
        <dbReference type="EMBL" id="RDY31272.1"/>
    </source>
</evidence>
<dbReference type="GO" id="GO:0007165">
    <property type="term" value="P:signal transduction"/>
    <property type="evidence" value="ECO:0007669"/>
    <property type="project" value="UniProtKB-KW"/>
</dbReference>
<dbReference type="InterPro" id="IPR003660">
    <property type="entry name" value="HAMP_dom"/>
</dbReference>
<dbReference type="GO" id="GO:0006935">
    <property type="term" value="P:chemotaxis"/>
    <property type="evidence" value="ECO:0007669"/>
    <property type="project" value="UniProtKB-KW"/>
</dbReference>
<evidence type="ECO:0000256" key="9">
    <source>
        <dbReference type="SAM" id="Phobius"/>
    </source>
</evidence>
<dbReference type="InterPro" id="IPR033479">
    <property type="entry name" value="dCache_1"/>
</dbReference>
<dbReference type="EMBL" id="NOKA02000018">
    <property type="protein sequence ID" value="RDY31272.1"/>
    <property type="molecule type" value="Genomic_DNA"/>
</dbReference>
<dbReference type="OrthoDB" id="9762005at2"/>
<dbReference type="Pfam" id="PF00015">
    <property type="entry name" value="MCPsignal"/>
    <property type="match status" value="1"/>
</dbReference>
<dbReference type="Pfam" id="PF02743">
    <property type="entry name" value="dCache_1"/>
    <property type="match status" value="1"/>
</dbReference>
<gene>
    <name evidence="12" type="ORF">CG710_010275</name>
</gene>
<comment type="subcellular location">
    <subcellularLocation>
        <location evidence="1">Cell membrane</location>
        <topology evidence="1">Multi-pass membrane protein</topology>
    </subcellularLocation>
</comment>
<evidence type="ECO:0000259" key="11">
    <source>
        <dbReference type="PROSITE" id="PS50885"/>
    </source>
</evidence>
<feature type="transmembrane region" description="Helical" evidence="9">
    <location>
        <begin position="21"/>
        <end position="46"/>
    </location>
</feature>
<keyword evidence="2" id="KW-1003">Cell membrane</keyword>
<feature type="domain" description="Methyl-accepting transducer" evidence="10">
    <location>
        <begin position="422"/>
        <end position="651"/>
    </location>
</feature>
<evidence type="ECO:0000313" key="13">
    <source>
        <dbReference type="Proteomes" id="UP000216411"/>
    </source>
</evidence>
<dbReference type="RefSeq" id="WP_094377908.1">
    <property type="nucleotide sequence ID" value="NZ_NOKA02000018.1"/>
</dbReference>
<evidence type="ECO:0000256" key="3">
    <source>
        <dbReference type="ARBA" id="ARBA00022500"/>
    </source>
</evidence>
<name>A0A371JEV7_9FIRM</name>
<dbReference type="PROSITE" id="PS50111">
    <property type="entry name" value="CHEMOTAXIS_TRANSDUC_2"/>
    <property type="match status" value="1"/>
</dbReference>
<keyword evidence="13" id="KW-1185">Reference proteome</keyword>
<evidence type="ECO:0000256" key="1">
    <source>
        <dbReference type="ARBA" id="ARBA00004651"/>
    </source>
</evidence>
<dbReference type="PANTHER" id="PTHR43531:SF11">
    <property type="entry name" value="METHYL-ACCEPTING CHEMOTAXIS PROTEIN 3"/>
    <property type="match status" value="1"/>
</dbReference>
<keyword evidence="4 9" id="KW-0812">Transmembrane</keyword>
<protein>
    <submittedName>
        <fullName evidence="12">Methyl-accepting chemotaxis protein</fullName>
    </submittedName>
</protein>
<dbReference type="GO" id="GO:0005886">
    <property type="term" value="C:plasma membrane"/>
    <property type="evidence" value="ECO:0007669"/>
    <property type="project" value="UniProtKB-SubCell"/>
</dbReference>
<reference evidence="12 13" key="1">
    <citation type="journal article" date="2017" name="Genome Announc.">
        <title>Draft Genome Sequence of a Sporulating and Motile Strain of Lachnotalea glycerini Isolated from Water in Quebec City, Canada.</title>
        <authorList>
            <person name="Maheux A.F."/>
            <person name="Boudreau D.K."/>
            <person name="Berube E."/>
            <person name="Boissinot M."/>
            <person name="Raymond F."/>
            <person name="Brodeur S."/>
            <person name="Corbeil J."/>
            <person name="Isabel S."/>
            <person name="Omar R.F."/>
            <person name="Bergeron M.G."/>
        </authorList>
    </citation>
    <scope>NUCLEOTIDE SEQUENCE [LARGE SCALE GENOMIC DNA]</scope>
    <source>
        <strain evidence="12 13">CCRI-19302</strain>
    </source>
</reference>
<evidence type="ECO:0000256" key="8">
    <source>
        <dbReference type="PROSITE-ProRule" id="PRU00284"/>
    </source>
</evidence>
<feature type="domain" description="HAMP" evidence="11">
    <location>
        <begin position="319"/>
        <end position="372"/>
    </location>
</feature>
<dbReference type="Gene3D" id="1.10.287.950">
    <property type="entry name" value="Methyl-accepting chemotaxis protein"/>
    <property type="match status" value="1"/>
</dbReference>
<organism evidence="12 13">
    <name type="scientific">Lachnotalea glycerini</name>
    <dbReference type="NCBI Taxonomy" id="1763509"/>
    <lineage>
        <taxon>Bacteria</taxon>
        <taxon>Bacillati</taxon>
        <taxon>Bacillota</taxon>
        <taxon>Clostridia</taxon>
        <taxon>Lachnospirales</taxon>
        <taxon>Lachnospiraceae</taxon>
        <taxon>Lachnotalea</taxon>
    </lineage>
</organism>